<dbReference type="InterPro" id="IPR029058">
    <property type="entry name" value="AB_hydrolase_fold"/>
</dbReference>
<accession>A0A2S6A2X7</accession>
<evidence type="ECO:0000256" key="1">
    <source>
        <dbReference type="SAM" id="MobiDB-lite"/>
    </source>
</evidence>
<organism evidence="2 3">
    <name type="scientific">Nocardia nova</name>
    <dbReference type="NCBI Taxonomy" id="37330"/>
    <lineage>
        <taxon>Bacteria</taxon>
        <taxon>Bacillati</taxon>
        <taxon>Actinomycetota</taxon>
        <taxon>Actinomycetes</taxon>
        <taxon>Mycobacteriales</taxon>
        <taxon>Nocardiaceae</taxon>
        <taxon>Nocardia</taxon>
    </lineage>
</organism>
<protein>
    <submittedName>
        <fullName evidence="2">Esterase family protein</fullName>
    </submittedName>
</protein>
<comment type="caution">
    <text evidence="2">The sequence shown here is derived from an EMBL/GenBank/DDBJ whole genome shotgun (WGS) entry which is preliminary data.</text>
</comment>
<dbReference type="Pfam" id="PF00756">
    <property type="entry name" value="Esterase"/>
    <property type="match status" value="1"/>
</dbReference>
<name>A0A2S6A2X7_9NOCA</name>
<keyword evidence="3" id="KW-1185">Reference proteome</keyword>
<dbReference type="PANTHER" id="PTHR48098">
    <property type="entry name" value="ENTEROCHELIN ESTERASE-RELATED"/>
    <property type="match status" value="1"/>
</dbReference>
<dbReference type="EMBL" id="PSZD01000013">
    <property type="protein sequence ID" value="PPJ26204.1"/>
    <property type="molecule type" value="Genomic_DNA"/>
</dbReference>
<feature type="region of interest" description="Disordered" evidence="1">
    <location>
        <begin position="1"/>
        <end position="20"/>
    </location>
</feature>
<dbReference type="AlphaFoldDB" id="A0A2S6A2X7"/>
<gene>
    <name evidence="2" type="ORF">C5F51_20570</name>
</gene>
<dbReference type="InterPro" id="IPR000801">
    <property type="entry name" value="Esterase-like"/>
</dbReference>
<dbReference type="SUPFAM" id="SSF53474">
    <property type="entry name" value="alpha/beta-Hydrolases"/>
    <property type="match status" value="1"/>
</dbReference>
<dbReference type="Proteomes" id="UP000238356">
    <property type="component" value="Unassembled WGS sequence"/>
</dbReference>
<dbReference type="Gene3D" id="3.40.50.1820">
    <property type="entry name" value="alpha/beta hydrolase"/>
    <property type="match status" value="1"/>
</dbReference>
<reference evidence="2 3" key="1">
    <citation type="submission" date="2018-02" db="EMBL/GenBank/DDBJ databases">
        <title>8 Nocardia nova and 1 Nocardia cyriacigeorgica strain used for evolution to TMP-SMX.</title>
        <authorList>
            <person name="Mehta H."/>
            <person name="Weng J."/>
            <person name="Shamoo Y."/>
        </authorList>
    </citation>
    <scope>NUCLEOTIDE SEQUENCE [LARGE SCALE GENOMIC DNA]</scope>
    <source>
        <strain evidence="2 3">BAA2227</strain>
    </source>
</reference>
<proteinExistence type="predicted"/>
<evidence type="ECO:0000313" key="3">
    <source>
        <dbReference type="Proteomes" id="UP000238356"/>
    </source>
</evidence>
<dbReference type="GO" id="GO:0016747">
    <property type="term" value="F:acyltransferase activity, transferring groups other than amino-acyl groups"/>
    <property type="evidence" value="ECO:0007669"/>
    <property type="project" value="TreeGrafter"/>
</dbReference>
<sequence length="386" mass="40304">MRSSPSAVVPRPPESSPVVDCGGSLEPGAPPQWCVEVVVVSSGTRSGVVRAIACLVAYLGAAALLWTSVAPTVSAAPAAHVVSETTGPGGVLQISVHSPSMDRDIPLQVLRAKDAGTPAPTLYLLNGAGGGEDAATWLAQTDAADFFADKNVNVVIPMEGAFSYYTDWQRDDPGLAKKLKNNGRNMWATFLTEELPPVIDSAFGTTGANALAGISMAGTSVLDLAIEAPALYRSVSAYSGCAMTSDPIGQSFVSLVISLGKGDATNMWGPVGGEGWKAHDPYLHADRLPRIPMYISSASGLPGRHDSLADPSVRADTGVLANQVLLGGGIESAANYCTAKLAERTRELGRTDITYNFHPAGTHSWGYWQDDLHKSWPMMAAAIGAN</sequence>
<dbReference type="InterPro" id="IPR050583">
    <property type="entry name" value="Mycobacterial_A85_antigen"/>
</dbReference>
<dbReference type="PANTHER" id="PTHR48098:SF1">
    <property type="entry name" value="DIACYLGLYCEROL ACYLTRANSFERASE_MYCOLYLTRANSFERASE AG85A"/>
    <property type="match status" value="1"/>
</dbReference>
<evidence type="ECO:0000313" key="2">
    <source>
        <dbReference type="EMBL" id="PPJ26204.1"/>
    </source>
</evidence>